<feature type="compositionally biased region" description="Basic and acidic residues" evidence="1">
    <location>
        <begin position="201"/>
        <end position="212"/>
    </location>
</feature>
<dbReference type="EMBL" id="JAAOAK010000237">
    <property type="protein sequence ID" value="KAF5681461.1"/>
    <property type="molecule type" value="Genomic_DNA"/>
</dbReference>
<protein>
    <recommendedName>
        <fullName evidence="4">BTB domain-containing protein</fullName>
    </recommendedName>
</protein>
<evidence type="ECO:0000256" key="1">
    <source>
        <dbReference type="SAM" id="MobiDB-lite"/>
    </source>
</evidence>
<dbReference type="Proteomes" id="UP000562682">
    <property type="component" value="Unassembled WGS sequence"/>
</dbReference>
<gene>
    <name evidence="2" type="ORF">FDENT_8083</name>
</gene>
<proteinExistence type="predicted"/>
<dbReference type="PANTHER" id="PTHR37538:SF1">
    <property type="entry name" value="BTB DOMAIN-CONTAINING PROTEIN"/>
    <property type="match status" value="1"/>
</dbReference>
<feature type="compositionally biased region" description="Basic and acidic residues" evidence="1">
    <location>
        <begin position="352"/>
        <end position="370"/>
    </location>
</feature>
<evidence type="ECO:0000313" key="2">
    <source>
        <dbReference type="EMBL" id="KAF5681461.1"/>
    </source>
</evidence>
<accession>A0A8H5U2E4</accession>
<keyword evidence="3" id="KW-1185">Reference proteome</keyword>
<comment type="caution">
    <text evidence="2">The sequence shown here is derived from an EMBL/GenBank/DDBJ whole genome shotgun (WGS) entry which is preliminary data.</text>
</comment>
<feature type="region of interest" description="Disordered" evidence="1">
    <location>
        <begin position="345"/>
        <end position="413"/>
    </location>
</feature>
<reference evidence="2 3" key="1">
    <citation type="submission" date="2020-05" db="EMBL/GenBank/DDBJ databases">
        <title>Identification and distribution of gene clusters putatively required for synthesis of sphingolipid metabolism inhibitors in phylogenetically diverse species of the filamentous fungus Fusarium.</title>
        <authorList>
            <person name="Kim H.-S."/>
            <person name="Busman M."/>
            <person name="Brown D.W."/>
            <person name="Divon H."/>
            <person name="Uhlig S."/>
            <person name="Proctor R.H."/>
        </authorList>
    </citation>
    <scope>NUCLEOTIDE SEQUENCE [LARGE SCALE GENOMIC DNA]</scope>
    <source>
        <strain evidence="2 3">NRRL 25311</strain>
    </source>
</reference>
<organism evidence="2 3">
    <name type="scientific">Fusarium denticulatum</name>
    <dbReference type="NCBI Taxonomy" id="48507"/>
    <lineage>
        <taxon>Eukaryota</taxon>
        <taxon>Fungi</taxon>
        <taxon>Dikarya</taxon>
        <taxon>Ascomycota</taxon>
        <taxon>Pezizomycotina</taxon>
        <taxon>Sordariomycetes</taxon>
        <taxon>Hypocreomycetidae</taxon>
        <taxon>Hypocreales</taxon>
        <taxon>Nectriaceae</taxon>
        <taxon>Fusarium</taxon>
        <taxon>Fusarium fujikuroi species complex</taxon>
    </lineage>
</organism>
<dbReference type="AlphaFoldDB" id="A0A8H5U2E4"/>
<evidence type="ECO:0008006" key="4">
    <source>
        <dbReference type="Google" id="ProtNLM"/>
    </source>
</evidence>
<feature type="compositionally biased region" description="Polar residues" evidence="1">
    <location>
        <begin position="213"/>
        <end position="249"/>
    </location>
</feature>
<feature type="region of interest" description="Disordered" evidence="1">
    <location>
        <begin position="201"/>
        <end position="271"/>
    </location>
</feature>
<name>A0A8H5U2E4_9HYPO</name>
<evidence type="ECO:0000313" key="3">
    <source>
        <dbReference type="Proteomes" id="UP000562682"/>
    </source>
</evidence>
<sequence length="413" mass="45541">MFQDLPAQFITSPYADIFVKVLLKGKSITWIHRGVVPVHVLSKNITEGLGSKSASPILDMQDIGNDTAHVIIHFFYTKQYNCIKPRGLSGDTAKGYELRVSLQVIEAARKMKLQALVDLAKRQCARVCHEMDLLNLVAILGKMNIDTKNFPELAQHISLHLEKVLSNPHSQVASTLLSRTTSNSITDILVRKLVMYARYKPTGEPKAKREPGNETQDIPTRTQPPSQDSVTARPGSSQSPDQRRTQQPQEVPKNPQQDDKGKGRAVSDPATYVWKLRAKTVPYHESCGAKGQEEAQSGPLRVRGWPCPFSPPGGGRADAEKKATPPTPGLAGCIASMKDFVVAEKSSAVDWEVPKSETEKTEESESERTESTVVDSDDEGVLVESETQPAATPNPADSGHTNRMNLFYAYDRW</sequence>
<dbReference type="PANTHER" id="PTHR37538">
    <property type="entry name" value="BTB DOMAIN-CONTAINING PROTEIN"/>
    <property type="match status" value="1"/>
</dbReference>